<sequence length="124" mass="14185">MSIYQLSLLNCIDRMVKLVNRVREHDNTVMNLLPHIVLLVTTIQRLFGAKHFQTCCKTHNPSTGLLMPLGHGLWGVLEKEPELLHGIILALHDKTGSPPKMVFIYGSHARVQFRMQLFQFLVID</sequence>
<evidence type="ECO:0000313" key="1">
    <source>
        <dbReference type="EMBL" id="KEH30837.1"/>
    </source>
</evidence>
<evidence type="ECO:0000313" key="3">
    <source>
        <dbReference type="Proteomes" id="UP000002051"/>
    </source>
</evidence>
<reference evidence="1 3" key="2">
    <citation type="journal article" date="2014" name="BMC Genomics">
        <title>An improved genome release (version Mt4.0) for the model legume Medicago truncatula.</title>
        <authorList>
            <person name="Tang H."/>
            <person name="Krishnakumar V."/>
            <person name="Bidwell S."/>
            <person name="Rosen B."/>
            <person name="Chan A."/>
            <person name="Zhou S."/>
            <person name="Gentzbittel L."/>
            <person name="Childs K.L."/>
            <person name="Yandell M."/>
            <person name="Gundlach H."/>
            <person name="Mayer K.F."/>
            <person name="Schwartz D.C."/>
            <person name="Town C.D."/>
        </authorList>
    </citation>
    <scope>GENOME REANNOTATION</scope>
    <source>
        <strain evidence="1">A17</strain>
        <strain evidence="2 3">cv. Jemalong A17</strain>
    </source>
</reference>
<accession>A0A072UMD0</accession>
<dbReference type="HOGENOM" id="CLU_2007305_0_0_1"/>
<dbReference type="EMBL" id="CM001220">
    <property type="protein sequence ID" value="KEH30837.1"/>
    <property type="molecule type" value="Genomic_DNA"/>
</dbReference>
<dbReference type="AlphaFoldDB" id="A0A072UMD0"/>
<dbReference type="EnsemblPlants" id="KEH30837">
    <property type="protein sequence ID" value="KEH30837"/>
    <property type="gene ID" value="MTR_4g084500"/>
</dbReference>
<protein>
    <submittedName>
        <fullName evidence="1 2">Uncharacterized protein</fullName>
    </submittedName>
</protein>
<keyword evidence="3" id="KW-1185">Reference proteome</keyword>
<name>A0A072UMD0_MEDTR</name>
<gene>
    <name evidence="1" type="ordered locus">MTR_4g084500</name>
</gene>
<dbReference type="Proteomes" id="UP000002051">
    <property type="component" value="Chromosome 4"/>
</dbReference>
<reference evidence="2" key="3">
    <citation type="submission" date="2015-04" db="UniProtKB">
        <authorList>
            <consortium name="EnsemblPlants"/>
        </authorList>
    </citation>
    <scope>IDENTIFICATION</scope>
    <source>
        <strain evidence="2">cv. Jemalong A17</strain>
    </source>
</reference>
<evidence type="ECO:0000313" key="2">
    <source>
        <dbReference type="EnsemblPlants" id="KEH30837"/>
    </source>
</evidence>
<proteinExistence type="predicted"/>
<reference evidence="1 3" key="1">
    <citation type="journal article" date="2011" name="Nature">
        <title>The Medicago genome provides insight into the evolution of rhizobial symbioses.</title>
        <authorList>
            <person name="Young N.D."/>
            <person name="Debelle F."/>
            <person name="Oldroyd G.E."/>
            <person name="Geurts R."/>
            <person name="Cannon S.B."/>
            <person name="Udvardi M.K."/>
            <person name="Benedito V.A."/>
            <person name="Mayer K.F."/>
            <person name="Gouzy J."/>
            <person name="Schoof H."/>
            <person name="Van de Peer Y."/>
            <person name="Proost S."/>
            <person name="Cook D.R."/>
            <person name="Meyers B.C."/>
            <person name="Spannagl M."/>
            <person name="Cheung F."/>
            <person name="De Mita S."/>
            <person name="Krishnakumar V."/>
            <person name="Gundlach H."/>
            <person name="Zhou S."/>
            <person name="Mudge J."/>
            <person name="Bharti A.K."/>
            <person name="Murray J.D."/>
            <person name="Naoumkina M.A."/>
            <person name="Rosen B."/>
            <person name="Silverstein K.A."/>
            <person name="Tang H."/>
            <person name="Rombauts S."/>
            <person name="Zhao P.X."/>
            <person name="Zhou P."/>
            <person name="Barbe V."/>
            <person name="Bardou P."/>
            <person name="Bechner M."/>
            <person name="Bellec A."/>
            <person name="Berger A."/>
            <person name="Berges H."/>
            <person name="Bidwell S."/>
            <person name="Bisseling T."/>
            <person name="Choisne N."/>
            <person name="Couloux A."/>
            <person name="Denny R."/>
            <person name="Deshpande S."/>
            <person name="Dai X."/>
            <person name="Doyle J.J."/>
            <person name="Dudez A.M."/>
            <person name="Farmer A.D."/>
            <person name="Fouteau S."/>
            <person name="Franken C."/>
            <person name="Gibelin C."/>
            <person name="Gish J."/>
            <person name="Goldstein S."/>
            <person name="Gonzalez A.J."/>
            <person name="Green P.J."/>
            <person name="Hallab A."/>
            <person name="Hartog M."/>
            <person name="Hua A."/>
            <person name="Humphray S.J."/>
            <person name="Jeong D.H."/>
            <person name="Jing Y."/>
            <person name="Jocker A."/>
            <person name="Kenton S.M."/>
            <person name="Kim D.J."/>
            <person name="Klee K."/>
            <person name="Lai H."/>
            <person name="Lang C."/>
            <person name="Lin S."/>
            <person name="Macmil S.L."/>
            <person name="Magdelenat G."/>
            <person name="Matthews L."/>
            <person name="McCorrison J."/>
            <person name="Monaghan E.L."/>
            <person name="Mun J.H."/>
            <person name="Najar F.Z."/>
            <person name="Nicholson C."/>
            <person name="Noirot C."/>
            <person name="O'Bleness M."/>
            <person name="Paule C.R."/>
            <person name="Poulain J."/>
            <person name="Prion F."/>
            <person name="Qin B."/>
            <person name="Qu C."/>
            <person name="Retzel E.F."/>
            <person name="Riddle C."/>
            <person name="Sallet E."/>
            <person name="Samain S."/>
            <person name="Samson N."/>
            <person name="Sanders I."/>
            <person name="Saurat O."/>
            <person name="Scarpelli C."/>
            <person name="Schiex T."/>
            <person name="Segurens B."/>
            <person name="Severin A.J."/>
            <person name="Sherrier D.J."/>
            <person name="Shi R."/>
            <person name="Sims S."/>
            <person name="Singer S.R."/>
            <person name="Sinharoy S."/>
            <person name="Sterck L."/>
            <person name="Viollet A."/>
            <person name="Wang B.B."/>
            <person name="Wang K."/>
            <person name="Wang M."/>
            <person name="Wang X."/>
            <person name="Warfsmann J."/>
            <person name="Weissenbach J."/>
            <person name="White D.D."/>
            <person name="White J.D."/>
            <person name="Wiley G.B."/>
            <person name="Wincker P."/>
            <person name="Xing Y."/>
            <person name="Yang L."/>
            <person name="Yao Z."/>
            <person name="Ying F."/>
            <person name="Zhai J."/>
            <person name="Zhou L."/>
            <person name="Zuber A."/>
            <person name="Denarie J."/>
            <person name="Dixon R.A."/>
            <person name="May G.D."/>
            <person name="Schwartz D.C."/>
            <person name="Rogers J."/>
            <person name="Quetier F."/>
            <person name="Town C.D."/>
            <person name="Roe B.A."/>
        </authorList>
    </citation>
    <scope>NUCLEOTIDE SEQUENCE [LARGE SCALE GENOMIC DNA]</scope>
    <source>
        <strain evidence="1">A17</strain>
        <strain evidence="2 3">cv. Jemalong A17</strain>
    </source>
</reference>
<organism evidence="1 3">
    <name type="scientific">Medicago truncatula</name>
    <name type="common">Barrel medic</name>
    <name type="synonym">Medicago tribuloides</name>
    <dbReference type="NCBI Taxonomy" id="3880"/>
    <lineage>
        <taxon>Eukaryota</taxon>
        <taxon>Viridiplantae</taxon>
        <taxon>Streptophyta</taxon>
        <taxon>Embryophyta</taxon>
        <taxon>Tracheophyta</taxon>
        <taxon>Spermatophyta</taxon>
        <taxon>Magnoliopsida</taxon>
        <taxon>eudicotyledons</taxon>
        <taxon>Gunneridae</taxon>
        <taxon>Pentapetalae</taxon>
        <taxon>rosids</taxon>
        <taxon>fabids</taxon>
        <taxon>Fabales</taxon>
        <taxon>Fabaceae</taxon>
        <taxon>Papilionoideae</taxon>
        <taxon>50 kb inversion clade</taxon>
        <taxon>NPAAA clade</taxon>
        <taxon>Hologalegina</taxon>
        <taxon>IRL clade</taxon>
        <taxon>Trifolieae</taxon>
        <taxon>Medicago</taxon>
    </lineage>
</organism>